<organism evidence="1 2">
    <name type="scientific">Sphagnum jensenii</name>
    <dbReference type="NCBI Taxonomy" id="128206"/>
    <lineage>
        <taxon>Eukaryota</taxon>
        <taxon>Viridiplantae</taxon>
        <taxon>Streptophyta</taxon>
        <taxon>Embryophyta</taxon>
        <taxon>Bryophyta</taxon>
        <taxon>Sphagnophytina</taxon>
        <taxon>Sphagnopsida</taxon>
        <taxon>Sphagnales</taxon>
        <taxon>Sphagnaceae</taxon>
        <taxon>Sphagnum</taxon>
    </lineage>
</organism>
<protein>
    <submittedName>
        <fullName evidence="1">Uncharacterized protein</fullName>
    </submittedName>
</protein>
<name>A0ABP0XBP9_9BRYO</name>
<dbReference type="Proteomes" id="UP001497444">
    <property type="component" value="Chromosome 7"/>
</dbReference>
<evidence type="ECO:0000313" key="2">
    <source>
        <dbReference type="Proteomes" id="UP001497444"/>
    </source>
</evidence>
<sequence length="88" mass="10553">MHEWCEDVHYWKLLSIIEQPQVRHCRSVAVTEEDKKITEHFRTWNIESTDLIKRQPMFFFTNNLYKILPNAVPLPVVWLDPEIRFGGA</sequence>
<reference evidence="1" key="1">
    <citation type="submission" date="2024-02" db="EMBL/GenBank/DDBJ databases">
        <authorList>
            <consortium name="ELIXIR-Norway"/>
            <consortium name="Elixir Norway"/>
        </authorList>
    </citation>
    <scope>NUCLEOTIDE SEQUENCE</scope>
</reference>
<gene>
    <name evidence="1" type="ORF">CSSPJE1EN1_LOCUS22011</name>
</gene>
<evidence type="ECO:0000313" key="1">
    <source>
        <dbReference type="EMBL" id="CAK9276533.1"/>
    </source>
</evidence>
<proteinExistence type="predicted"/>
<dbReference type="EMBL" id="OZ020102">
    <property type="protein sequence ID" value="CAK9276533.1"/>
    <property type="molecule type" value="Genomic_DNA"/>
</dbReference>
<keyword evidence="2" id="KW-1185">Reference proteome</keyword>
<accession>A0ABP0XBP9</accession>